<dbReference type="EMBL" id="MU167211">
    <property type="protein sequence ID" value="KAG0151816.1"/>
    <property type="molecule type" value="Genomic_DNA"/>
</dbReference>
<evidence type="ECO:0000259" key="1">
    <source>
        <dbReference type="PROSITE" id="PS51186"/>
    </source>
</evidence>
<dbReference type="GO" id="GO:0005634">
    <property type="term" value="C:nucleus"/>
    <property type="evidence" value="ECO:0007669"/>
    <property type="project" value="TreeGrafter"/>
</dbReference>
<organism evidence="2 3">
    <name type="scientific">Cronartium quercuum f. sp. fusiforme G11</name>
    <dbReference type="NCBI Taxonomy" id="708437"/>
    <lineage>
        <taxon>Eukaryota</taxon>
        <taxon>Fungi</taxon>
        <taxon>Dikarya</taxon>
        <taxon>Basidiomycota</taxon>
        <taxon>Pucciniomycotina</taxon>
        <taxon>Pucciniomycetes</taxon>
        <taxon>Pucciniales</taxon>
        <taxon>Coleosporiaceae</taxon>
        <taxon>Cronartium</taxon>
    </lineage>
</organism>
<reference evidence="2" key="1">
    <citation type="submission" date="2013-11" db="EMBL/GenBank/DDBJ databases">
        <title>Genome sequence of the fusiform rust pathogen reveals effectors for host alternation and coevolution with pine.</title>
        <authorList>
            <consortium name="DOE Joint Genome Institute"/>
            <person name="Smith K."/>
            <person name="Pendleton A."/>
            <person name="Kubisiak T."/>
            <person name="Anderson C."/>
            <person name="Salamov A."/>
            <person name="Aerts A."/>
            <person name="Riley R."/>
            <person name="Clum A."/>
            <person name="Lindquist E."/>
            <person name="Ence D."/>
            <person name="Campbell M."/>
            <person name="Kronenberg Z."/>
            <person name="Feau N."/>
            <person name="Dhillon B."/>
            <person name="Hamelin R."/>
            <person name="Burleigh J."/>
            <person name="Smith J."/>
            <person name="Yandell M."/>
            <person name="Nelson C."/>
            <person name="Grigoriev I."/>
            <person name="Davis J."/>
        </authorList>
    </citation>
    <scope>NUCLEOTIDE SEQUENCE</scope>
    <source>
        <strain evidence="2">G11</strain>
    </source>
</reference>
<dbReference type="SUPFAM" id="SSF55729">
    <property type="entry name" value="Acyl-CoA N-acyltransferases (Nat)"/>
    <property type="match status" value="1"/>
</dbReference>
<feature type="domain" description="N-acetyltransferase" evidence="1">
    <location>
        <begin position="87"/>
        <end position="260"/>
    </location>
</feature>
<keyword evidence="3" id="KW-1185">Reference proteome</keyword>
<dbReference type="Gene3D" id="3.40.630.30">
    <property type="match status" value="1"/>
</dbReference>
<dbReference type="InterPro" id="IPR000182">
    <property type="entry name" value="GNAT_dom"/>
</dbReference>
<sequence>MSAYGELSRPTWTTTVGKLRARSYLLPEQTSNTATRKSLTVLPLVALPSNGQDEKLHEAVLEYLSELFDAIVEEGRSYPQEGKVGLEGFKRYFLSHDFFVGITDADCPHDSVIKGDDNRSIMMGIEREENITLTDLIAGRDLGSCLAGMFYIKPNYPGRSSHCCNAGFVVNHRHRGQKIGKSLAISYLYYAPRLGYRSSVFNLVYTNNLASMAIWDSLGFKRVGLIPEAGRLKVASSPDGQKSNEVHEWVDAIVYWKKFSE</sequence>
<dbReference type="InterPro" id="IPR016181">
    <property type="entry name" value="Acyl_CoA_acyltransferase"/>
</dbReference>
<dbReference type="OrthoDB" id="10264707at2759"/>
<protein>
    <recommendedName>
        <fullName evidence="1">N-acetyltransferase domain-containing protein</fullName>
    </recommendedName>
</protein>
<dbReference type="PANTHER" id="PTHR43138:SF1">
    <property type="entry name" value="N-ACETYLTRANSFERASE ACA1"/>
    <property type="match status" value="1"/>
</dbReference>
<dbReference type="InterPro" id="IPR052742">
    <property type="entry name" value="Mito_N-acetyltransferase"/>
</dbReference>
<proteinExistence type="predicted"/>
<accession>A0A9P6NYH8</accession>
<evidence type="ECO:0000313" key="2">
    <source>
        <dbReference type="EMBL" id="KAG0151816.1"/>
    </source>
</evidence>
<dbReference type="PROSITE" id="PS51186">
    <property type="entry name" value="GNAT"/>
    <property type="match status" value="1"/>
</dbReference>
<dbReference type="Proteomes" id="UP000886653">
    <property type="component" value="Unassembled WGS sequence"/>
</dbReference>
<name>A0A9P6NYH8_9BASI</name>
<dbReference type="Pfam" id="PF00583">
    <property type="entry name" value="Acetyltransf_1"/>
    <property type="match status" value="1"/>
</dbReference>
<gene>
    <name evidence="2" type="ORF">CROQUDRAFT_36247</name>
</gene>
<dbReference type="AlphaFoldDB" id="A0A9P6NYH8"/>
<comment type="caution">
    <text evidence="2">The sequence shown here is derived from an EMBL/GenBank/DDBJ whole genome shotgun (WGS) entry which is preliminary data.</text>
</comment>
<dbReference type="PANTHER" id="PTHR43138">
    <property type="entry name" value="ACETYLTRANSFERASE, GNAT FAMILY"/>
    <property type="match status" value="1"/>
</dbReference>
<evidence type="ECO:0000313" key="3">
    <source>
        <dbReference type="Proteomes" id="UP000886653"/>
    </source>
</evidence>
<dbReference type="GO" id="GO:0016747">
    <property type="term" value="F:acyltransferase activity, transferring groups other than amino-acyl groups"/>
    <property type="evidence" value="ECO:0007669"/>
    <property type="project" value="InterPro"/>
</dbReference>